<dbReference type="PANTHER" id="PTHR30250:SF11">
    <property type="entry name" value="O-ANTIGEN TRANSPORTER-RELATED"/>
    <property type="match status" value="1"/>
</dbReference>
<dbReference type="InParanoid" id="K0YVA1"/>
<evidence type="ECO:0000256" key="4">
    <source>
        <dbReference type="ARBA" id="ARBA00022989"/>
    </source>
</evidence>
<feature type="transmembrane region" description="Helical" evidence="6">
    <location>
        <begin position="331"/>
        <end position="349"/>
    </location>
</feature>
<evidence type="ECO:0008006" key="9">
    <source>
        <dbReference type="Google" id="ProtNLM"/>
    </source>
</evidence>
<evidence type="ECO:0000256" key="3">
    <source>
        <dbReference type="ARBA" id="ARBA00022692"/>
    </source>
</evidence>
<dbReference type="InterPro" id="IPR050833">
    <property type="entry name" value="Poly_Biosynth_Transport"/>
</dbReference>
<keyword evidence="4 6" id="KW-1133">Transmembrane helix</keyword>
<proteinExistence type="predicted"/>
<feature type="transmembrane region" description="Helical" evidence="6">
    <location>
        <begin position="114"/>
        <end position="134"/>
    </location>
</feature>
<dbReference type="OrthoDB" id="3246647at2"/>
<sequence>MDAPSKKKPAELSIGRNMLWNSAGSLTYLALQWAITIVIVRLSSGYDAAGVLALAMTVFNIFSPLAIYRMYTYQVSDVKRENTLGEYATFRIITCAAAFAGCLVYAALTCPSSTFVAILLYALFKIASLVIDVLHGEDQLNMRMDYIGKSLMLQGIGTFVVFCTVLACTSSIEAAIAGMLVVTCIVGLVYDLPRTRMFSRIKLGIAKEKVLHLLAYCLPIVLAAIACAVVPSVPRQYLSILGGDAALGVYASVAAPAAVIQMGASYIYNPLLSLFSQRYISGDITGFRKLFGRALAAIAALGIAGIAGYMLLGPWILPLVFGESISAHLDLILPVSVMTAVSALLWFANDLLVTIRQFKNALIGNVISLAVTIPSSLFLVPLYGGNGVSFSIIISYLAGIASMVALSAIEQKRKKK</sequence>
<comment type="subcellular location">
    <subcellularLocation>
        <location evidence="1">Cell membrane</location>
        <topology evidence="1">Multi-pass membrane protein</topology>
    </subcellularLocation>
</comment>
<protein>
    <recommendedName>
        <fullName evidence="9">Polysaccharide biosynthesis protein C-terminal domain-containing protein</fullName>
    </recommendedName>
</protein>
<feature type="transmembrane region" description="Helical" evidence="6">
    <location>
        <begin position="245"/>
        <end position="269"/>
    </location>
</feature>
<feature type="transmembrane region" description="Helical" evidence="6">
    <location>
        <begin position="389"/>
        <end position="409"/>
    </location>
</feature>
<evidence type="ECO:0000256" key="2">
    <source>
        <dbReference type="ARBA" id="ARBA00022475"/>
    </source>
</evidence>
<dbReference type="eggNOG" id="COG2244">
    <property type="taxonomic scope" value="Bacteria"/>
</dbReference>
<evidence type="ECO:0000313" key="8">
    <source>
        <dbReference type="Proteomes" id="UP000006069"/>
    </source>
</evidence>
<dbReference type="AlphaFoldDB" id="K0YVA1"/>
<comment type="caution">
    <text evidence="7">The sequence shown here is derived from an EMBL/GenBank/DDBJ whole genome shotgun (WGS) entry which is preliminary data.</text>
</comment>
<evidence type="ECO:0000256" key="5">
    <source>
        <dbReference type="ARBA" id="ARBA00023136"/>
    </source>
</evidence>
<name>K0YVA1_9ACTN</name>
<feature type="transmembrane region" description="Helical" evidence="6">
    <location>
        <begin position="48"/>
        <end position="68"/>
    </location>
</feature>
<dbReference type="EMBL" id="ADMD01000007">
    <property type="protein sequence ID" value="EJZ83414.1"/>
    <property type="molecule type" value="Genomic_DNA"/>
</dbReference>
<keyword evidence="8" id="KW-1185">Reference proteome</keyword>
<accession>K0YVA1</accession>
<dbReference type="GO" id="GO:0005886">
    <property type="term" value="C:plasma membrane"/>
    <property type="evidence" value="ECO:0007669"/>
    <property type="project" value="UniProtKB-SubCell"/>
</dbReference>
<dbReference type="HOGENOM" id="CLU_032713_0_0_11"/>
<organism evidence="7 8">
    <name type="scientific">Slackia piriformis YIT 12062</name>
    <dbReference type="NCBI Taxonomy" id="742818"/>
    <lineage>
        <taxon>Bacteria</taxon>
        <taxon>Bacillati</taxon>
        <taxon>Actinomycetota</taxon>
        <taxon>Coriobacteriia</taxon>
        <taxon>Eggerthellales</taxon>
        <taxon>Eggerthellaceae</taxon>
        <taxon>Slackia</taxon>
    </lineage>
</organism>
<evidence type="ECO:0000256" key="1">
    <source>
        <dbReference type="ARBA" id="ARBA00004651"/>
    </source>
</evidence>
<reference evidence="7 8" key="1">
    <citation type="submission" date="2012-08" db="EMBL/GenBank/DDBJ databases">
        <title>The Genome Sequence of Slackia piriformis YIT 12062.</title>
        <authorList>
            <consortium name="The Broad Institute Genome Sequencing Platform"/>
            <person name="Earl A."/>
            <person name="Ward D."/>
            <person name="Feldgarden M."/>
            <person name="Gevers D."/>
            <person name="Morotomi M."/>
            <person name="Walker B."/>
            <person name="Young S.K."/>
            <person name="Zeng Q."/>
            <person name="Gargeya S."/>
            <person name="Fitzgerald M."/>
            <person name="Haas B."/>
            <person name="Abouelleil A."/>
            <person name="Alvarado L."/>
            <person name="Arachchi H.M."/>
            <person name="Berlin A.M."/>
            <person name="Chapman S.B."/>
            <person name="Goldberg J."/>
            <person name="Griggs A."/>
            <person name="Gujja S."/>
            <person name="Hansen M."/>
            <person name="Howarth C."/>
            <person name="Imamovic A."/>
            <person name="Larimer J."/>
            <person name="McCowen C."/>
            <person name="Montmayeur A."/>
            <person name="Murphy C."/>
            <person name="Neiman D."/>
            <person name="Pearson M."/>
            <person name="Priest M."/>
            <person name="Roberts A."/>
            <person name="Saif S."/>
            <person name="Shea T."/>
            <person name="Sisk P."/>
            <person name="Sykes S."/>
            <person name="Wortman J."/>
            <person name="Nusbaum C."/>
            <person name="Birren B."/>
        </authorList>
    </citation>
    <scope>NUCLEOTIDE SEQUENCE [LARGE SCALE GENOMIC DNA]</scope>
    <source>
        <strain evidence="7 8">YIT 12062</strain>
    </source>
</reference>
<feature type="transmembrane region" description="Helical" evidence="6">
    <location>
        <begin position="146"/>
        <end position="168"/>
    </location>
</feature>
<feature type="transmembrane region" description="Helical" evidence="6">
    <location>
        <begin position="20"/>
        <end position="42"/>
    </location>
</feature>
<keyword evidence="2" id="KW-1003">Cell membrane</keyword>
<dbReference type="Proteomes" id="UP000006069">
    <property type="component" value="Unassembled WGS sequence"/>
</dbReference>
<evidence type="ECO:0000313" key="7">
    <source>
        <dbReference type="EMBL" id="EJZ83414.1"/>
    </source>
</evidence>
<feature type="transmembrane region" description="Helical" evidence="6">
    <location>
        <begin position="88"/>
        <end position="108"/>
    </location>
</feature>
<keyword evidence="5 6" id="KW-0472">Membrane</keyword>
<keyword evidence="3 6" id="KW-0812">Transmembrane</keyword>
<feature type="transmembrane region" description="Helical" evidence="6">
    <location>
        <begin position="213"/>
        <end position="233"/>
    </location>
</feature>
<dbReference type="PATRIC" id="fig|742818.3.peg.971"/>
<dbReference type="PANTHER" id="PTHR30250">
    <property type="entry name" value="PST FAMILY PREDICTED COLANIC ACID TRANSPORTER"/>
    <property type="match status" value="1"/>
</dbReference>
<evidence type="ECO:0000256" key="6">
    <source>
        <dbReference type="SAM" id="Phobius"/>
    </source>
</evidence>
<gene>
    <name evidence="7" type="ORF">HMPREF9451_00919</name>
</gene>
<feature type="transmembrane region" description="Helical" evidence="6">
    <location>
        <begin position="290"/>
        <end position="311"/>
    </location>
</feature>
<feature type="transmembrane region" description="Helical" evidence="6">
    <location>
        <begin position="361"/>
        <end position="383"/>
    </location>
</feature>